<sequence length="56" mass="6639">MKRRVAPGTGKTRTAKEHHLPGCYVTSRMIEDYSDYLIKMNDFNNLKEINRPWINK</sequence>
<protein>
    <submittedName>
        <fullName evidence="1">Uncharacterized protein</fullName>
    </submittedName>
</protein>
<reference evidence="1 2" key="1">
    <citation type="submission" date="2023-07" db="EMBL/GenBank/DDBJ databases">
        <title>Genomic Encyclopedia of Type Strains, Phase IV (KMG-IV): sequencing the most valuable type-strain genomes for metagenomic binning, comparative biology and taxonomic classification.</title>
        <authorList>
            <person name="Goeker M."/>
        </authorList>
    </citation>
    <scope>NUCLEOTIDE SEQUENCE [LARGE SCALE GENOMIC DNA]</scope>
    <source>
        <strain evidence="1 2">DSM 12396</strain>
    </source>
</reference>
<proteinExistence type="predicted"/>
<dbReference type="Proteomes" id="UP001225644">
    <property type="component" value="Unassembled WGS sequence"/>
</dbReference>
<evidence type="ECO:0000313" key="2">
    <source>
        <dbReference type="Proteomes" id="UP001225644"/>
    </source>
</evidence>
<gene>
    <name evidence="1" type="ORF">J2Z49_000577</name>
</gene>
<keyword evidence="2" id="KW-1185">Reference proteome</keyword>
<organism evidence="1 2">
    <name type="scientific">Desulfofundulus luciae</name>
    <dbReference type="NCBI Taxonomy" id="74702"/>
    <lineage>
        <taxon>Bacteria</taxon>
        <taxon>Bacillati</taxon>
        <taxon>Bacillota</taxon>
        <taxon>Clostridia</taxon>
        <taxon>Eubacteriales</taxon>
        <taxon>Peptococcaceae</taxon>
        <taxon>Desulfofundulus</taxon>
    </lineage>
</organism>
<evidence type="ECO:0000313" key="1">
    <source>
        <dbReference type="EMBL" id="MDQ0285476.1"/>
    </source>
</evidence>
<name>A0ABU0AYD4_9FIRM</name>
<dbReference type="RefSeq" id="WP_307399677.1">
    <property type="nucleotide sequence ID" value="NZ_JAUSUX010000003.1"/>
</dbReference>
<accession>A0ABU0AYD4</accession>
<comment type="caution">
    <text evidence="1">The sequence shown here is derived from an EMBL/GenBank/DDBJ whole genome shotgun (WGS) entry which is preliminary data.</text>
</comment>
<dbReference type="EMBL" id="JAUSUX010000003">
    <property type="protein sequence ID" value="MDQ0285476.1"/>
    <property type="molecule type" value="Genomic_DNA"/>
</dbReference>